<accession>A0A9W9FGC3</accession>
<dbReference type="FunFam" id="3.40.50.150:FF:000288">
    <property type="entry name" value="Spermine/spermidine synthase, putative"/>
    <property type="match status" value="1"/>
</dbReference>
<keyword evidence="2" id="KW-1133">Transmembrane helix</keyword>
<name>A0A9W9FGC3_9EURO</name>
<keyword evidence="1" id="KW-0620">Polyamine biosynthesis</keyword>
<dbReference type="OrthoDB" id="2016285at2759"/>
<dbReference type="Gene3D" id="3.40.50.150">
    <property type="entry name" value="Vaccinia Virus protein VP39"/>
    <property type="match status" value="1"/>
</dbReference>
<dbReference type="PANTHER" id="PTHR43317:SF1">
    <property type="entry name" value="THERMOSPERMINE SYNTHASE ACAULIS5"/>
    <property type="match status" value="1"/>
</dbReference>
<keyword evidence="2" id="KW-0812">Transmembrane</keyword>
<keyword evidence="2" id="KW-0472">Membrane</keyword>
<keyword evidence="4" id="KW-1185">Reference proteome</keyword>
<feature type="non-terminal residue" evidence="3">
    <location>
        <position position="1"/>
    </location>
</feature>
<dbReference type="GO" id="GO:0006596">
    <property type="term" value="P:polyamine biosynthetic process"/>
    <property type="evidence" value="ECO:0007669"/>
    <property type="project" value="UniProtKB-KW"/>
</dbReference>
<evidence type="ECO:0000256" key="1">
    <source>
        <dbReference type="ARBA" id="ARBA00023115"/>
    </source>
</evidence>
<feature type="transmembrane region" description="Helical" evidence="2">
    <location>
        <begin position="165"/>
        <end position="191"/>
    </location>
</feature>
<evidence type="ECO:0000313" key="3">
    <source>
        <dbReference type="EMBL" id="KAJ5099472.1"/>
    </source>
</evidence>
<evidence type="ECO:0000256" key="2">
    <source>
        <dbReference type="SAM" id="Phobius"/>
    </source>
</evidence>
<dbReference type="AlphaFoldDB" id="A0A9W9FGC3"/>
<protein>
    <submittedName>
        <fullName evidence="3">Spermine/spermidine synthase family protein</fullName>
    </submittedName>
</protein>
<dbReference type="RefSeq" id="XP_056475126.1">
    <property type="nucleotide sequence ID" value="XM_056618967.1"/>
</dbReference>
<evidence type="ECO:0000313" key="4">
    <source>
        <dbReference type="Proteomes" id="UP001149074"/>
    </source>
</evidence>
<feature type="transmembrane region" description="Helical" evidence="2">
    <location>
        <begin position="46"/>
        <end position="63"/>
    </location>
</feature>
<feature type="transmembrane region" description="Helical" evidence="2">
    <location>
        <begin position="75"/>
        <end position="93"/>
    </location>
</feature>
<dbReference type="SUPFAM" id="SSF53335">
    <property type="entry name" value="S-adenosyl-L-methionine-dependent methyltransferases"/>
    <property type="match status" value="1"/>
</dbReference>
<feature type="transmembrane region" description="Helical" evidence="2">
    <location>
        <begin position="105"/>
        <end position="125"/>
    </location>
</feature>
<feature type="transmembrane region" description="Helical" evidence="2">
    <location>
        <begin position="20"/>
        <end position="40"/>
    </location>
</feature>
<dbReference type="PANTHER" id="PTHR43317">
    <property type="entry name" value="THERMOSPERMINE SYNTHASE ACAULIS5"/>
    <property type="match status" value="1"/>
</dbReference>
<comment type="caution">
    <text evidence="3">The sequence shown here is derived from an EMBL/GenBank/DDBJ whole genome shotgun (WGS) entry which is preliminary data.</text>
</comment>
<dbReference type="EMBL" id="JAPQKI010000005">
    <property type="protein sequence ID" value="KAJ5099472.1"/>
    <property type="molecule type" value="Genomic_DNA"/>
</dbReference>
<dbReference type="Proteomes" id="UP001149074">
    <property type="component" value="Unassembled WGS sequence"/>
</dbReference>
<sequence length="517" mass="57128">MSIEQFIRQVDLPRLGSGLVLLFLAAFYSPVMLLVLSPVYGSLPSHIFHGYGVAIFAGAGWFLKDQIMKRVGRIAAYMLPVLAFWVPTLQYFLMQQSSKLGNPAGPVITELFGYFPLITLTVAIAGKQIQYALHLEAQGDLVVEHVPLLASYAIYSLGEHIAKAILSYAIGFTVFFTRAGLQFVIAALYAAVIPSKMLLLAIPSILFSLTSDVHFGGINGVNSAIRHEGYSLIERQESYTGYISILENQHDGFRVMRCDHSLLGGQWIKTAPGYHPEVEDPIYAIFAMLEAVRLVEPDHGHPRVDANSKALVIGLGIGTTPAALMKHGIDTTIVEIDPVVHKFAAKYFNLPSNHNVAIEDATKFVERSLKSTPAPQYDFIVHDVFTGGAEPAELFTVEFLKDLRSLLKEDGAIAINYAGDLELYPTGLIVRTIQAVFSSCRIFREQPAAQDDANPNFTNMVLFCKKSSSSPLEFRDAVPSDYLRSRSRQSYLVPKHELSPALFSTIPKGEDRFSLRR</sequence>
<dbReference type="InterPro" id="IPR029063">
    <property type="entry name" value="SAM-dependent_MTases_sf"/>
</dbReference>
<dbReference type="Pfam" id="PF01564">
    <property type="entry name" value="Spermine_synth"/>
    <property type="match status" value="1"/>
</dbReference>
<dbReference type="NCBIfam" id="NF037959">
    <property type="entry name" value="MFS_SpdSyn"/>
    <property type="match status" value="1"/>
</dbReference>
<organism evidence="3 4">
    <name type="scientific">Penicillium argentinense</name>
    <dbReference type="NCBI Taxonomy" id="1131581"/>
    <lineage>
        <taxon>Eukaryota</taxon>
        <taxon>Fungi</taxon>
        <taxon>Dikarya</taxon>
        <taxon>Ascomycota</taxon>
        <taxon>Pezizomycotina</taxon>
        <taxon>Eurotiomycetes</taxon>
        <taxon>Eurotiomycetidae</taxon>
        <taxon>Eurotiales</taxon>
        <taxon>Aspergillaceae</taxon>
        <taxon>Penicillium</taxon>
    </lineage>
</organism>
<dbReference type="GeneID" id="81357946"/>
<reference evidence="3" key="2">
    <citation type="journal article" date="2023" name="IMA Fungus">
        <title>Comparative genomic study of the Penicillium genus elucidates a diverse pangenome and 15 lateral gene transfer events.</title>
        <authorList>
            <person name="Petersen C."/>
            <person name="Sorensen T."/>
            <person name="Nielsen M.R."/>
            <person name="Sondergaard T.E."/>
            <person name="Sorensen J.L."/>
            <person name="Fitzpatrick D.A."/>
            <person name="Frisvad J.C."/>
            <person name="Nielsen K.L."/>
        </authorList>
    </citation>
    <scope>NUCLEOTIDE SEQUENCE</scope>
    <source>
        <strain evidence="3">IBT 30761</strain>
    </source>
</reference>
<proteinExistence type="predicted"/>
<gene>
    <name evidence="3" type="ORF">N7532_006473</name>
</gene>
<reference evidence="3" key="1">
    <citation type="submission" date="2022-11" db="EMBL/GenBank/DDBJ databases">
        <authorList>
            <person name="Petersen C."/>
        </authorList>
    </citation>
    <scope>NUCLEOTIDE SEQUENCE</scope>
    <source>
        <strain evidence="3">IBT 30761</strain>
    </source>
</reference>